<dbReference type="Pfam" id="PF13424">
    <property type="entry name" value="TPR_12"/>
    <property type="match status" value="3"/>
</dbReference>
<feature type="region of interest" description="Disordered" evidence="1">
    <location>
        <begin position="145"/>
        <end position="178"/>
    </location>
</feature>
<dbReference type="InterPro" id="IPR019734">
    <property type="entry name" value="TPR_rpt"/>
</dbReference>
<dbReference type="SUPFAM" id="SSF52540">
    <property type="entry name" value="P-loop containing nucleoside triphosphate hydrolases"/>
    <property type="match status" value="1"/>
</dbReference>
<name>A0A9W8N7K8_9PEZI</name>
<gene>
    <name evidence="3" type="ORF">NPX13_g8787</name>
</gene>
<accession>A0A9W8N7K8</accession>
<dbReference type="SUPFAM" id="SSF48452">
    <property type="entry name" value="TPR-like"/>
    <property type="match status" value="3"/>
</dbReference>
<dbReference type="Proteomes" id="UP001148614">
    <property type="component" value="Unassembled WGS sequence"/>
</dbReference>
<dbReference type="VEuPathDB" id="FungiDB:F4678DRAFT_474430"/>
<dbReference type="InterPro" id="IPR027417">
    <property type="entry name" value="P-loop_NTPase"/>
</dbReference>
<dbReference type="EMBL" id="JANPWZ010001997">
    <property type="protein sequence ID" value="KAJ3561843.1"/>
    <property type="molecule type" value="Genomic_DNA"/>
</dbReference>
<evidence type="ECO:0000313" key="4">
    <source>
        <dbReference type="Proteomes" id="UP001148614"/>
    </source>
</evidence>
<reference evidence="3" key="1">
    <citation type="submission" date="2022-07" db="EMBL/GenBank/DDBJ databases">
        <title>Genome Sequence of Xylaria arbuscula.</title>
        <authorList>
            <person name="Buettner E."/>
        </authorList>
    </citation>
    <scope>NUCLEOTIDE SEQUENCE</scope>
    <source>
        <strain evidence="3">VT107</strain>
    </source>
</reference>
<dbReference type="AlphaFoldDB" id="A0A9W8N7K8"/>
<dbReference type="Gene3D" id="3.40.50.300">
    <property type="entry name" value="P-loop containing nucleotide triphosphate hydrolases"/>
    <property type="match status" value="1"/>
</dbReference>
<dbReference type="Pfam" id="PF13374">
    <property type="entry name" value="TPR_10"/>
    <property type="match status" value="2"/>
</dbReference>
<dbReference type="Gene3D" id="1.25.40.10">
    <property type="entry name" value="Tetratricopeptide repeat domain"/>
    <property type="match status" value="3"/>
</dbReference>
<dbReference type="InterPro" id="IPR011990">
    <property type="entry name" value="TPR-like_helical_dom_sf"/>
</dbReference>
<dbReference type="SMART" id="SM00028">
    <property type="entry name" value="TPR"/>
    <property type="match status" value="9"/>
</dbReference>
<keyword evidence="4" id="KW-1185">Reference proteome</keyword>
<evidence type="ECO:0000259" key="2">
    <source>
        <dbReference type="Pfam" id="PF00931"/>
    </source>
</evidence>
<feature type="domain" description="NB-ARC" evidence="2">
    <location>
        <begin position="191"/>
        <end position="364"/>
    </location>
</feature>
<evidence type="ECO:0000313" key="3">
    <source>
        <dbReference type="EMBL" id="KAJ3561843.1"/>
    </source>
</evidence>
<dbReference type="PANTHER" id="PTHR46082:SF6">
    <property type="entry name" value="AAA+ ATPASE DOMAIN-CONTAINING PROTEIN-RELATED"/>
    <property type="match status" value="1"/>
</dbReference>
<comment type="caution">
    <text evidence="3">The sequence shown here is derived from an EMBL/GenBank/DDBJ whole genome shotgun (WGS) entry which is preliminary data.</text>
</comment>
<dbReference type="Pfam" id="PF13181">
    <property type="entry name" value="TPR_8"/>
    <property type="match status" value="1"/>
</dbReference>
<dbReference type="GO" id="GO:0043531">
    <property type="term" value="F:ADP binding"/>
    <property type="evidence" value="ECO:0007669"/>
    <property type="project" value="InterPro"/>
</dbReference>
<dbReference type="VEuPathDB" id="FungiDB:F4678DRAFT_448646"/>
<dbReference type="Pfam" id="PF00931">
    <property type="entry name" value="NB-ARC"/>
    <property type="match status" value="1"/>
</dbReference>
<dbReference type="InterPro" id="IPR002182">
    <property type="entry name" value="NB-ARC"/>
</dbReference>
<organism evidence="3 4">
    <name type="scientific">Xylaria arbuscula</name>
    <dbReference type="NCBI Taxonomy" id="114810"/>
    <lineage>
        <taxon>Eukaryota</taxon>
        <taxon>Fungi</taxon>
        <taxon>Dikarya</taxon>
        <taxon>Ascomycota</taxon>
        <taxon>Pezizomycotina</taxon>
        <taxon>Sordariomycetes</taxon>
        <taxon>Xylariomycetidae</taxon>
        <taxon>Xylariales</taxon>
        <taxon>Xylariaceae</taxon>
        <taxon>Xylaria</taxon>
    </lineage>
</organism>
<dbReference type="PANTHER" id="PTHR46082">
    <property type="entry name" value="ATP/GTP-BINDING PROTEIN-RELATED"/>
    <property type="match status" value="1"/>
</dbReference>
<evidence type="ECO:0000256" key="1">
    <source>
        <dbReference type="SAM" id="MobiDB-lite"/>
    </source>
</evidence>
<proteinExistence type="predicted"/>
<protein>
    <recommendedName>
        <fullName evidence="2">NB-ARC domain-containing protein</fullName>
    </recommendedName>
</protein>
<sequence>MNPTTIHAKNVNNTVFWPRDCLVEDIPDAENKRIIQTLEMNSEILDNIHDEFLKVVESGHIKVHSFFEARAITGIKGLDDKIVEDFSSKVGLSPKFESWESIDANHMEMARCTNKNDPKYIAIAGVIKHLIRSSMLSDHDARVQNGVSTSQVDSQTDSSQGETGVGRNTPCHKPHHYLPLSRNQRFTGRSTILDELKEKLFTQGESQKLAIVGLGGVGKTQVALQLAYWVKDNRPDYSVLWVSALGHSSFEQAYAEIARRFEIPIKPKDDAKEAVRRYFELDTVGKWLLIIDNADDMEVIFGPSDKPGGIYEYLPDSENGITVFTTRTREVAVAVAGSDMIELNEMNTEEAMEFFEKALFDKKLLRDKAAMETLLQELTFLPLAISQAAAYLNQTQTSIERYLKLLRNTEQDMVSLMTREFHDNTRYRGSKNAVASTWLVSFDQIRRSNRYAAQLLSFMSCIEWKAIPRSILPKLLREEEMEHAIGVLCGYNFLGRREEEDIFDMHRLVHVAIRVWIQEEKIRYETDSRVISHLASIFPGASKTNRSLWREYMPHAQHALHASQECQVEERFKLLYRVGCCLDKDQRFKEAIVALEEVCQWKRLHFLEEDLNGLRIEYGLARAYLYDGRIKEATRMLEHIVAIRNKTLEEHDKDRLCSQQELARAYLEDKRLDEGIPLIEHVVAMGQKTLPEDDRDRLISEYELARAYLEVERLDEAISLFEHIVAIGEKTLPEDDDEQIASINELAWAYVIQKQTTRAIALLEPVVVTRRRTLAEDDFRRLANEHNLAYAYLEDGRISEAIGMLEHVKAIRKKTRAADDEDLSRTQHILAQAYFRHNEIEKAISLGEHVVFIRRALDRHDQRRLDSEKKLGRYYFKAGRRKEAIELLEHVVAIEKELSSKNGERLESQRLLAKIYFKDERFGKAIALYEHIIDIKRKLDTHDRSRLVSEYRLADIYLLVGRIEEAIVLLEQVVAVDRELNMKDKNSLVPVNKLARVYFEAGRAKEAIVLCEHVIPVQKEVDMNDETRLVNEHNFIYAYFEYERIRETIVLLEHVVAVGKELVMSDRERIKSMRLLALAYTKTRLFGKAIPLLRHAVAIERELDWGTGTIGEGLREAQTVS</sequence>
<feature type="compositionally biased region" description="Low complexity" evidence="1">
    <location>
        <begin position="147"/>
        <end position="160"/>
    </location>
</feature>
<dbReference type="InterPro" id="IPR053137">
    <property type="entry name" value="NLR-like"/>
</dbReference>